<dbReference type="EMBL" id="CAMXCT030006593">
    <property type="protein sequence ID" value="CAL4803918.1"/>
    <property type="molecule type" value="Genomic_DNA"/>
</dbReference>
<name>A0A9P1DW82_9DINO</name>
<evidence type="ECO:0000313" key="4">
    <source>
        <dbReference type="EMBL" id="CAL1169981.1"/>
    </source>
</evidence>
<dbReference type="PROSITE" id="PS50102">
    <property type="entry name" value="RRM"/>
    <property type="match status" value="1"/>
</dbReference>
<dbReference type="Gene3D" id="3.30.70.330">
    <property type="match status" value="1"/>
</dbReference>
<accession>A0A9P1DW82</accession>
<reference evidence="3" key="1">
    <citation type="submission" date="2022-10" db="EMBL/GenBank/DDBJ databases">
        <authorList>
            <person name="Chen Y."/>
            <person name="Dougan E. K."/>
            <person name="Chan C."/>
            <person name="Rhodes N."/>
            <person name="Thang M."/>
        </authorList>
    </citation>
    <scope>NUCLEOTIDE SEQUENCE</scope>
</reference>
<evidence type="ECO:0000313" key="6">
    <source>
        <dbReference type="Proteomes" id="UP001152797"/>
    </source>
</evidence>
<keyword evidence="5" id="KW-0687">Ribonucleoprotein</keyword>
<proteinExistence type="predicted"/>
<dbReference type="InterPro" id="IPR012677">
    <property type="entry name" value="Nucleotide-bd_a/b_plait_sf"/>
</dbReference>
<keyword evidence="1" id="KW-0694">RNA-binding</keyword>
<dbReference type="EMBL" id="CAMXCT010006593">
    <property type="protein sequence ID" value="CAI4016606.1"/>
    <property type="molecule type" value="Genomic_DNA"/>
</dbReference>
<protein>
    <submittedName>
        <fullName evidence="5">Heterogeneous nuclear ribonucleoprotein A0</fullName>
    </submittedName>
</protein>
<dbReference type="SUPFAM" id="SSF54928">
    <property type="entry name" value="RNA-binding domain, RBD"/>
    <property type="match status" value="1"/>
</dbReference>
<dbReference type="OrthoDB" id="419978at2759"/>
<dbReference type="InterPro" id="IPR000504">
    <property type="entry name" value="RRM_dom"/>
</dbReference>
<dbReference type="AlphaFoldDB" id="A0A9P1DW82"/>
<gene>
    <name evidence="3" type="ORF">C1SCF055_LOCUS41333</name>
</gene>
<feature type="domain" description="RRM" evidence="2">
    <location>
        <begin position="130"/>
        <end position="208"/>
    </location>
</feature>
<dbReference type="GO" id="GO:1990904">
    <property type="term" value="C:ribonucleoprotein complex"/>
    <property type="evidence" value="ECO:0007669"/>
    <property type="project" value="UniProtKB-KW"/>
</dbReference>
<comment type="caution">
    <text evidence="3">The sequence shown here is derived from an EMBL/GenBank/DDBJ whole genome shotgun (WGS) entry which is preliminary data.</text>
</comment>
<reference evidence="4" key="2">
    <citation type="submission" date="2024-04" db="EMBL/GenBank/DDBJ databases">
        <authorList>
            <person name="Chen Y."/>
            <person name="Shah S."/>
            <person name="Dougan E. K."/>
            <person name="Thang M."/>
            <person name="Chan C."/>
        </authorList>
    </citation>
    <scope>NUCLEOTIDE SEQUENCE [LARGE SCALE GENOMIC DNA]</scope>
</reference>
<evidence type="ECO:0000256" key="1">
    <source>
        <dbReference type="PROSITE-ProRule" id="PRU00176"/>
    </source>
</evidence>
<sequence length="321" mass="35189">MMSGNEEAEQKELMEMFMGHKVTGAHPARVWDCENRPLSSVSTSAGATPSLDEQCGVGCSTADLFAEASHLKMVQPRPFFCRSNTNTSGTIGAFQDSATVAGPSDPGAEDFYWWHPSMDDNGRFGRALVIRRAFFSSFGAVSKAWLQRQRADNGSGHGHSSIPVHRGFGFVVFQDPSTVDELLGSDPSASRFMELQDGKRIEVKRAKTSTDMTHEKQTYTADTSFKAAGPSTMETKGQKGQVQSQWQTCTPQHQNQNVSNGNNAVRAETNGLASFWSPNPWSCNTAVPQPMLMPWFGDVKGGEKMVNSKPCQLEPLHEQQM</sequence>
<dbReference type="GO" id="GO:0003723">
    <property type="term" value="F:RNA binding"/>
    <property type="evidence" value="ECO:0007669"/>
    <property type="project" value="UniProtKB-UniRule"/>
</dbReference>
<evidence type="ECO:0000313" key="5">
    <source>
        <dbReference type="EMBL" id="CAL4803918.1"/>
    </source>
</evidence>
<organism evidence="3">
    <name type="scientific">Cladocopium goreaui</name>
    <dbReference type="NCBI Taxonomy" id="2562237"/>
    <lineage>
        <taxon>Eukaryota</taxon>
        <taxon>Sar</taxon>
        <taxon>Alveolata</taxon>
        <taxon>Dinophyceae</taxon>
        <taxon>Suessiales</taxon>
        <taxon>Symbiodiniaceae</taxon>
        <taxon>Cladocopium</taxon>
    </lineage>
</organism>
<evidence type="ECO:0000313" key="3">
    <source>
        <dbReference type="EMBL" id="CAI4016606.1"/>
    </source>
</evidence>
<dbReference type="InterPro" id="IPR035979">
    <property type="entry name" value="RBD_domain_sf"/>
</dbReference>
<dbReference type="Proteomes" id="UP001152797">
    <property type="component" value="Unassembled WGS sequence"/>
</dbReference>
<dbReference type="EMBL" id="CAMXCT020006593">
    <property type="protein sequence ID" value="CAL1169981.1"/>
    <property type="molecule type" value="Genomic_DNA"/>
</dbReference>
<evidence type="ECO:0000259" key="2">
    <source>
        <dbReference type="PROSITE" id="PS50102"/>
    </source>
</evidence>
<keyword evidence="6" id="KW-1185">Reference proteome</keyword>